<proteinExistence type="predicted"/>
<protein>
    <submittedName>
        <fullName evidence="2">Uncharacterized protein</fullName>
    </submittedName>
</protein>
<evidence type="ECO:0000313" key="3">
    <source>
        <dbReference type="Proteomes" id="UP000299211"/>
    </source>
</evidence>
<accession>A0A4D4MK48</accession>
<sequence length="86" mass="8898">MKGIRRGTQYSHTSVAIRSAFARVAEAWIFHPWAGPGSAVPASSTGVNVSQSPIRALRHPSGTSRHAGPYSGAAPDAPTDSRSGVS</sequence>
<feature type="compositionally biased region" description="Polar residues" evidence="1">
    <location>
        <begin position="41"/>
        <end position="53"/>
    </location>
</feature>
<dbReference type="Proteomes" id="UP000299211">
    <property type="component" value="Unassembled WGS sequence"/>
</dbReference>
<feature type="region of interest" description="Disordered" evidence="1">
    <location>
        <begin position="40"/>
        <end position="86"/>
    </location>
</feature>
<comment type="caution">
    <text evidence="2">The sequence shown here is derived from an EMBL/GenBank/DDBJ whole genome shotgun (WGS) entry which is preliminary data.</text>
</comment>
<gene>
    <name evidence="2" type="ORF">SAV31267_013440</name>
</gene>
<evidence type="ECO:0000313" key="2">
    <source>
        <dbReference type="EMBL" id="GDY71859.1"/>
    </source>
</evidence>
<dbReference type="AlphaFoldDB" id="A0A4D4MK48"/>
<evidence type="ECO:0000256" key="1">
    <source>
        <dbReference type="SAM" id="MobiDB-lite"/>
    </source>
</evidence>
<dbReference type="EMBL" id="BJHY01000001">
    <property type="protein sequence ID" value="GDY71859.1"/>
    <property type="molecule type" value="Genomic_DNA"/>
</dbReference>
<reference evidence="2 3" key="1">
    <citation type="submission" date="2019-04" db="EMBL/GenBank/DDBJ databases">
        <title>Draft genome sequences of Streptomyces avermitilis ATCC 31267.</title>
        <authorList>
            <person name="Komaki H."/>
            <person name="Tamura T."/>
            <person name="Hosoyama A."/>
        </authorList>
    </citation>
    <scope>NUCLEOTIDE SEQUENCE [LARGE SCALE GENOMIC DNA]</scope>
    <source>
        <strain evidence="2 3">ATCC 31267</strain>
    </source>
</reference>
<name>A0A4D4MK48_STRAX</name>
<organism evidence="2 3">
    <name type="scientific">Streptomyces avermitilis</name>
    <dbReference type="NCBI Taxonomy" id="33903"/>
    <lineage>
        <taxon>Bacteria</taxon>
        <taxon>Bacillati</taxon>
        <taxon>Actinomycetota</taxon>
        <taxon>Actinomycetes</taxon>
        <taxon>Kitasatosporales</taxon>
        <taxon>Streptomycetaceae</taxon>
        <taxon>Streptomyces</taxon>
    </lineage>
</organism>